<dbReference type="InterPro" id="IPR049484">
    <property type="entry name" value="Rv0078-like_C"/>
</dbReference>
<name>A0AB37U9A3_9CYAN</name>
<gene>
    <name evidence="4" type="ORF">DSM107010_65210</name>
</gene>
<dbReference type="PANTHER" id="PTHR30055">
    <property type="entry name" value="HTH-TYPE TRANSCRIPTIONAL REGULATOR RUTR"/>
    <property type="match status" value="1"/>
</dbReference>
<comment type="caution">
    <text evidence="4">The sequence shown here is derived from an EMBL/GenBank/DDBJ whole genome shotgun (WGS) entry which is preliminary data.</text>
</comment>
<dbReference type="EMBL" id="RSCK01000125">
    <property type="protein sequence ID" value="RUT01427.1"/>
    <property type="molecule type" value="Genomic_DNA"/>
</dbReference>
<dbReference type="Proteomes" id="UP000282574">
    <property type="component" value="Unassembled WGS sequence"/>
</dbReference>
<dbReference type="PRINTS" id="PR00455">
    <property type="entry name" value="HTHTETR"/>
</dbReference>
<organism evidence="4 5">
    <name type="scientific">Chroococcidiopsis cubana SAG 39.79</name>
    <dbReference type="NCBI Taxonomy" id="388085"/>
    <lineage>
        <taxon>Bacteria</taxon>
        <taxon>Bacillati</taxon>
        <taxon>Cyanobacteriota</taxon>
        <taxon>Cyanophyceae</taxon>
        <taxon>Chroococcidiopsidales</taxon>
        <taxon>Chroococcidiopsidaceae</taxon>
        <taxon>Chroococcidiopsis</taxon>
    </lineage>
</organism>
<dbReference type="AlphaFoldDB" id="A0AB37U9A3"/>
<dbReference type="InterPro" id="IPR009057">
    <property type="entry name" value="Homeodomain-like_sf"/>
</dbReference>
<dbReference type="InterPro" id="IPR001647">
    <property type="entry name" value="HTH_TetR"/>
</dbReference>
<evidence type="ECO:0000313" key="5">
    <source>
        <dbReference type="Proteomes" id="UP000282574"/>
    </source>
</evidence>
<evidence type="ECO:0000259" key="3">
    <source>
        <dbReference type="PROSITE" id="PS50977"/>
    </source>
</evidence>
<proteinExistence type="predicted"/>
<keyword evidence="5" id="KW-1185">Reference proteome</keyword>
<keyword evidence="1 2" id="KW-0238">DNA-binding</keyword>
<feature type="DNA-binding region" description="H-T-H motif" evidence="2">
    <location>
        <begin position="61"/>
        <end position="80"/>
    </location>
</feature>
<dbReference type="Gene3D" id="1.10.357.10">
    <property type="entry name" value="Tetracycline Repressor, domain 2"/>
    <property type="match status" value="1"/>
</dbReference>
<sequence>MYLKIEEDSLFCQDTYCLNVKSERFIMPAKLTKAEQTQRTRRAILERARHLFATKGYAATGTEEIISELGITRGALYHQFNDKLGVFKAVIVEAYREITDYIQTKIQPLDNNWQQLIVGCQAFLEVARQDELRRLVFVEAPAVLAAGDLTEIDRYGFGLLYESIQIAVAEGRLNTIDAEGFAHLVNGSLNELAAWVAQSNDPERLKTAQSLVETLLMRHRS</sequence>
<accession>A0AB37U9A3</accession>
<evidence type="ECO:0000256" key="1">
    <source>
        <dbReference type="ARBA" id="ARBA00023125"/>
    </source>
</evidence>
<evidence type="ECO:0000313" key="4">
    <source>
        <dbReference type="EMBL" id="RUT01427.1"/>
    </source>
</evidence>
<evidence type="ECO:0000256" key="2">
    <source>
        <dbReference type="PROSITE-ProRule" id="PRU00335"/>
    </source>
</evidence>
<dbReference type="PANTHER" id="PTHR30055:SF226">
    <property type="entry name" value="HTH-TYPE TRANSCRIPTIONAL REGULATOR PKSA"/>
    <property type="match status" value="1"/>
</dbReference>
<dbReference type="SUPFAM" id="SSF46689">
    <property type="entry name" value="Homeodomain-like"/>
    <property type="match status" value="1"/>
</dbReference>
<feature type="domain" description="HTH tetR-type" evidence="3">
    <location>
        <begin position="38"/>
        <end position="98"/>
    </location>
</feature>
<dbReference type="GO" id="GO:0000976">
    <property type="term" value="F:transcription cis-regulatory region binding"/>
    <property type="evidence" value="ECO:0007669"/>
    <property type="project" value="TreeGrafter"/>
</dbReference>
<dbReference type="PROSITE" id="PS50977">
    <property type="entry name" value="HTH_TETR_2"/>
    <property type="match status" value="1"/>
</dbReference>
<dbReference type="InterPro" id="IPR050109">
    <property type="entry name" value="HTH-type_TetR-like_transc_reg"/>
</dbReference>
<dbReference type="Pfam" id="PF21351">
    <property type="entry name" value="TetR_C_41"/>
    <property type="match status" value="1"/>
</dbReference>
<dbReference type="GO" id="GO:0003700">
    <property type="term" value="F:DNA-binding transcription factor activity"/>
    <property type="evidence" value="ECO:0007669"/>
    <property type="project" value="TreeGrafter"/>
</dbReference>
<protein>
    <submittedName>
        <fullName evidence="4">TetR family transcriptional regulator</fullName>
    </submittedName>
</protein>
<dbReference type="Pfam" id="PF00440">
    <property type="entry name" value="TetR_N"/>
    <property type="match status" value="1"/>
</dbReference>
<reference evidence="4 5" key="1">
    <citation type="journal article" date="2019" name="Genome Biol. Evol.">
        <title>Day and night: Metabolic profiles and evolutionary relationships of six axenic non-marine cyanobacteria.</title>
        <authorList>
            <person name="Will S.E."/>
            <person name="Henke P."/>
            <person name="Boedeker C."/>
            <person name="Huang S."/>
            <person name="Brinkmann H."/>
            <person name="Rohde M."/>
            <person name="Jarek M."/>
            <person name="Friedl T."/>
            <person name="Seufert S."/>
            <person name="Schumacher M."/>
            <person name="Overmann J."/>
            <person name="Neumann-Schaal M."/>
            <person name="Petersen J."/>
        </authorList>
    </citation>
    <scope>NUCLEOTIDE SEQUENCE [LARGE SCALE GENOMIC DNA]</scope>
    <source>
        <strain evidence="4 5">SAG 39.79</strain>
    </source>
</reference>